<evidence type="ECO:0000259" key="9">
    <source>
        <dbReference type="PROSITE" id="PS50110"/>
    </source>
</evidence>
<evidence type="ECO:0000256" key="7">
    <source>
        <dbReference type="ARBA" id="ARBA00024867"/>
    </source>
</evidence>
<keyword evidence="6" id="KW-0804">Transcription</keyword>
<dbReference type="Gene3D" id="3.40.50.2300">
    <property type="match status" value="1"/>
</dbReference>
<keyword evidence="11" id="KW-1185">Reference proteome</keyword>
<dbReference type="SUPFAM" id="SSF52172">
    <property type="entry name" value="CheY-like"/>
    <property type="match status" value="1"/>
</dbReference>
<protein>
    <recommendedName>
        <fullName evidence="1">Stage 0 sporulation protein A homolog</fullName>
    </recommendedName>
</protein>
<keyword evidence="2" id="KW-0597">Phosphoprotein</keyword>
<evidence type="ECO:0000256" key="3">
    <source>
        <dbReference type="ARBA" id="ARBA00023012"/>
    </source>
</evidence>
<evidence type="ECO:0000256" key="8">
    <source>
        <dbReference type="PROSITE-ProRule" id="PRU00169"/>
    </source>
</evidence>
<keyword evidence="3" id="KW-0902">Two-component regulatory system</keyword>
<keyword evidence="5" id="KW-0238">DNA-binding</keyword>
<dbReference type="InterPro" id="IPR001789">
    <property type="entry name" value="Sig_transdc_resp-reg_receiver"/>
</dbReference>
<dbReference type="SMART" id="SM00448">
    <property type="entry name" value="REC"/>
    <property type="match status" value="1"/>
</dbReference>
<dbReference type="Proteomes" id="UP000422764">
    <property type="component" value="Chromosome"/>
</dbReference>
<evidence type="ECO:0000256" key="2">
    <source>
        <dbReference type="ARBA" id="ARBA00022553"/>
    </source>
</evidence>
<dbReference type="GO" id="GO:0005829">
    <property type="term" value="C:cytosol"/>
    <property type="evidence" value="ECO:0007669"/>
    <property type="project" value="TreeGrafter"/>
</dbReference>
<evidence type="ECO:0000256" key="5">
    <source>
        <dbReference type="ARBA" id="ARBA00023125"/>
    </source>
</evidence>
<sequence>MILDSKAYVRNRIKELVCDYQINVYEAVNSFQLLTILTELNYDVSLIVMEVNLEKESGIDILHKLKKRGIEVPVLIVTSENRRKEFAKSIRAGAVDYILKPFDEKMLLNRIVKGMDKKNKNTNKESEENDKKVSLDFQDYLSKELENAKNKDNVFSLMMITLFKAVDEFTSDMEKEYVGLGNIIYPKLKEILEGADLFIKYGAQSFVATFKVNSENKEKIIIQKINEFFKDIKQQNKRFEEYYLECAFANYPEDGNNKEELISKVTYKIVDKINQIKGTEKK</sequence>
<dbReference type="GO" id="GO:0032993">
    <property type="term" value="C:protein-DNA complex"/>
    <property type="evidence" value="ECO:0007669"/>
    <property type="project" value="TreeGrafter"/>
</dbReference>
<reference evidence="10 11" key="1">
    <citation type="submission" date="2019-12" db="EMBL/GenBank/DDBJ databases">
        <title>Genome sequenceing of Clostridium bovifaecis.</title>
        <authorList>
            <person name="Yao Y."/>
        </authorList>
    </citation>
    <scope>NUCLEOTIDE SEQUENCE [LARGE SCALE GENOMIC DNA]</scope>
    <source>
        <strain evidence="10 11">BXX</strain>
    </source>
</reference>
<evidence type="ECO:0000256" key="6">
    <source>
        <dbReference type="ARBA" id="ARBA00023163"/>
    </source>
</evidence>
<dbReference type="PANTHER" id="PTHR48111">
    <property type="entry name" value="REGULATOR OF RPOS"/>
    <property type="match status" value="1"/>
</dbReference>
<dbReference type="AlphaFoldDB" id="A0A6I6F8B2"/>
<dbReference type="EMBL" id="CP046522">
    <property type="protein sequence ID" value="QGU96638.1"/>
    <property type="molecule type" value="Genomic_DNA"/>
</dbReference>
<gene>
    <name evidence="10" type="ORF">GOM49_17455</name>
</gene>
<dbReference type="GO" id="GO:0000156">
    <property type="term" value="F:phosphorelay response regulator activity"/>
    <property type="evidence" value="ECO:0007669"/>
    <property type="project" value="TreeGrafter"/>
</dbReference>
<keyword evidence="4" id="KW-0805">Transcription regulation</keyword>
<dbReference type="PROSITE" id="PS50110">
    <property type="entry name" value="RESPONSE_REGULATORY"/>
    <property type="match status" value="1"/>
</dbReference>
<proteinExistence type="predicted"/>
<evidence type="ECO:0000313" key="11">
    <source>
        <dbReference type="Proteomes" id="UP000422764"/>
    </source>
</evidence>
<accession>A0A6I6F8B2</accession>
<dbReference type="InterPro" id="IPR039420">
    <property type="entry name" value="WalR-like"/>
</dbReference>
<name>A0A6I6F8B2_9CLOT</name>
<evidence type="ECO:0000256" key="1">
    <source>
        <dbReference type="ARBA" id="ARBA00018672"/>
    </source>
</evidence>
<feature type="domain" description="Response regulatory" evidence="9">
    <location>
        <begin position="1"/>
        <end position="115"/>
    </location>
</feature>
<comment type="caution">
    <text evidence="8">Lacks conserved residue(s) required for the propagation of feature annotation.</text>
</comment>
<dbReference type="PANTHER" id="PTHR48111:SF1">
    <property type="entry name" value="TWO-COMPONENT RESPONSE REGULATOR ORR33"/>
    <property type="match status" value="1"/>
</dbReference>
<dbReference type="InterPro" id="IPR011006">
    <property type="entry name" value="CheY-like_superfamily"/>
</dbReference>
<dbReference type="GO" id="GO:0006355">
    <property type="term" value="P:regulation of DNA-templated transcription"/>
    <property type="evidence" value="ECO:0007669"/>
    <property type="project" value="TreeGrafter"/>
</dbReference>
<evidence type="ECO:0000313" key="10">
    <source>
        <dbReference type="EMBL" id="QGU96638.1"/>
    </source>
</evidence>
<evidence type="ECO:0000256" key="4">
    <source>
        <dbReference type="ARBA" id="ARBA00023015"/>
    </source>
</evidence>
<dbReference type="CDD" id="cd00156">
    <property type="entry name" value="REC"/>
    <property type="match status" value="1"/>
</dbReference>
<organism evidence="10 11">
    <name type="scientific">Clostridium bovifaecis</name>
    <dbReference type="NCBI Taxonomy" id="2184719"/>
    <lineage>
        <taxon>Bacteria</taxon>
        <taxon>Bacillati</taxon>
        <taxon>Bacillota</taxon>
        <taxon>Clostridia</taxon>
        <taxon>Eubacteriales</taxon>
        <taxon>Clostridiaceae</taxon>
        <taxon>Clostridium</taxon>
    </lineage>
</organism>
<dbReference type="GO" id="GO:0000976">
    <property type="term" value="F:transcription cis-regulatory region binding"/>
    <property type="evidence" value="ECO:0007669"/>
    <property type="project" value="TreeGrafter"/>
</dbReference>
<dbReference type="Pfam" id="PF00072">
    <property type="entry name" value="Response_reg"/>
    <property type="match status" value="1"/>
</dbReference>
<comment type="function">
    <text evidence="7">May play the central regulatory role in sporulation. It may be an element of the effector pathway responsible for the activation of sporulation genes in response to nutritional stress. Spo0A may act in concert with spo0H (a sigma factor) to control the expression of some genes that are critical to the sporulation process.</text>
</comment>